<evidence type="ECO:0000256" key="1">
    <source>
        <dbReference type="SAM" id="Coils"/>
    </source>
</evidence>
<keyword evidence="3" id="KW-0496">Mitochondrion</keyword>
<dbReference type="EMBL" id="MK087647">
    <property type="protein sequence ID" value="QHD46948.1"/>
    <property type="molecule type" value="Genomic_DNA"/>
</dbReference>
<dbReference type="PANTHER" id="PTHR34047">
    <property type="entry name" value="NUCLEAR INTRON MATURASE 1, MITOCHONDRIAL-RELATED"/>
    <property type="match status" value="1"/>
</dbReference>
<dbReference type="PANTHER" id="PTHR34047:SF8">
    <property type="entry name" value="PROTEIN YKFC"/>
    <property type="match status" value="1"/>
</dbReference>
<reference evidence="3" key="1">
    <citation type="journal article" date="2020" name="New Phytol.">
        <title>Towards a plant model for enigmatic U-to-C RNA editing: the organelle genomes, transcriptomes, editomes and candidate RNA editing factors in the hornwort Anthoceros agrestis.</title>
        <authorList>
            <person name="Gerke P."/>
            <person name="Szovenyi P."/>
            <person name="Neubauer A."/>
            <person name="Lenz H."/>
            <person name="Gutmann B."/>
            <person name="McDowell R."/>
            <person name="Small I."/>
            <person name="Schallenberg-Rudinger M."/>
            <person name="Knoop V."/>
        </authorList>
    </citation>
    <scope>NUCLEOTIDE SEQUENCE</scope>
</reference>
<feature type="domain" description="Reverse transcriptase" evidence="2">
    <location>
        <begin position="21"/>
        <end position="312"/>
    </location>
</feature>
<protein>
    <recommendedName>
        <fullName evidence="2">Reverse transcriptase domain-containing protein</fullName>
    </recommendedName>
</protein>
<dbReference type="CDD" id="cd01651">
    <property type="entry name" value="RT_G2_intron"/>
    <property type="match status" value="1"/>
</dbReference>
<gene>
    <name evidence="3" type="primary">mat-cox2i373g2</name>
</gene>
<accession>A0A6B9PIE3</accession>
<keyword evidence="1" id="KW-0175">Coiled coil</keyword>
<dbReference type="PROSITE" id="PS50878">
    <property type="entry name" value="RT_POL"/>
    <property type="match status" value="1"/>
</dbReference>
<feature type="coiled-coil region" evidence="1">
    <location>
        <begin position="200"/>
        <end position="230"/>
    </location>
</feature>
<dbReference type="InterPro" id="IPR051083">
    <property type="entry name" value="GrpII_Intron_Splice-Mob/Def"/>
</dbReference>
<geneLocation type="mitochondrion" evidence="3"/>
<sequence length="333" mass="38508">MTPGVDDSTLDAFSKRVIRLIIDQMRDRSFQFKPTGKEFLPKANGKIRPLGIPPLIDKVVQEAIGMLLEPVFEPRMVDESYGFRPGRSAHLALRTIRRKWTGTTWLIEGDLKGYFNNINHKILASLLMRRVKDQQIIDLYWKLVWAGFVNNGTREPYTLTRVPPGGILSPLLSNIYLHEFDVWMKNLAASFGAPGKLPGRDKYLRRLNQMANLRERAKVQRTTNRELKEQILWLEKRKRLRPSTVHVGTKIDYVRYADDWVIGVTGPKNLAVKIKDNVKEFLTKELKLELNKERSKITHLATERGRFLGTLISARNNKYAESLWLRNKPGHKV</sequence>
<dbReference type="SUPFAM" id="SSF56672">
    <property type="entry name" value="DNA/RNA polymerases"/>
    <property type="match status" value="1"/>
</dbReference>
<dbReference type="AlphaFoldDB" id="A0A6B9PIE3"/>
<proteinExistence type="predicted"/>
<reference evidence="3" key="2">
    <citation type="journal article" date="2020" name="Nucleic Acids Res.">
        <title>A functional twintron, 'zombie' twintrons and a hypermobile group II intron invading itself in plant mitochondria.</title>
        <authorList>
            <person name="Zumkeller S."/>
            <person name="Gerke P."/>
            <person name="Knoop V."/>
        </authorList>
    </citation>
    <scope>NUCLEOTIDE SEQUENCE</scope>
</reference>
<organism evidence="3">
    <name type="scientific">Anthoceros agrestis</name>
    <dbReference type="NCBI Taxonomy" id="41834"/>
    <lineage>
        <taxon>Eukaryota</taxon>
        <taxon>Viridiplantae</taxon>
        <taxon>Streptophyta</taxon>
        <taxon>Embryophyta</taxon>
        <taxon>Anthocerotophyta</taxon>
        <taxon>Anthocerotopsida</taxon>
        <taxon>Anthocerotidae</taxon>
        <taxon>Anthocerotales</taxon>
        <taxon>Anthocerotaceae</taxon>
        <taxon>Anthoceros</taxon>
    </lineage>
</organism>
<dbReference type="InterPro" id="IPR043502">
    <property type="entry name" value="DNA/RNA_pol_sf"/>
</dbReference>
<name>A0A6B9PIE3_9EMBR</name>
<evidence type="ECO:0000259" key="2">
    <source>
        <dbReference type="PROSITE" id="PS50878"/>
    </source>
</evidence>
<evidence type="ECO:0000313" key="3">
    <source>
        <dbReference type="EMBL" id="QHD46948.1"/>
    </source>
</evidence>
<dbReference type="Pfam" id="PF00078">
    <property type="entry name" value="RVT_1"/>
    <property type="match status" value="1"/>
</dbReference>
<dbReference type="InterPro" id="IPR000477">
    <property type="entry name" value="RT_dom"/>
</dbReference>